<keyword evidence="10" id="KW-1278">Translocase</keyword>
<dbReference type="GO" id="GO:0005886">
    <property type="term" value="C:plasma membrane"/>
    <property type="evidence" value="ECO:0007669"/>
    <property type="project" value="UniProtKB-SubCell"/>
</dbReference>
<dbReference type="InterPro" id="IPR009056">
    <property type="entry name" value="Cyt_c-like_dom"/>
</dbReference>
<organism evidence="17">
    <name type="scientific">freshwater metagenome</name>
    <dbReference type="NCBI Taxonomy" id="449393"/>
    <lineage>
        <taxon>unclassified sequences</taxon>
        <taxon>metagenomes</taxon>
        <taxon>ecological metagenomes</taxon>
    </lineage>
</organism>
<evidence type="ECO:0000256" key="8">
    <source>
        <dbReference type="ARBA" id="ARBA00022723"/>
    </source>
</evidence>
<keyword evidence="7 15" id="KW-0812">Transmembrane</keyword>
<dbReference type="InterPro" id="IPR036909">
    <property type="entry name" value="Cyt_c-like_dom_sf"/>
</dbReference>
<evidence type="ECO:0000259" key="16">
    <source>
        <dbReference type="PROSITE" id="PS51007"/>
    </source>
</evidence>
<evidence type="ECO:0000256" key="6">
    <source>
        <dbReference type="ARBA" id="ARBA00022617"/>
    </source>
</evidence>
<protein>
    <recommendedName>
        <fullName evidence="3">Cytochrome bc1 complex cytochrome c subunit</fullName>
        <ecNumber evidence="2">7.1.1.8</ecNumber>
    </recommendedName>
</protein>
<dbReference type="PANTHER" id="PTHR33751">
    <property type="entry name" value="CBB3-TYPE CYTOCHROME C OXIDASE SUBUNIT FIXP"/>
    <property type="match status" value="1"/>
</dbReference>
<keyword evidence="12" id="KW-0408">Iron</keyword>
<gene>
    <name evidence="17" type="ORF">UFOPK1503_00040</name>
    <name evidence="18" type="ORF">UFOPK1693_00276</name>
</gene>
<feature type="transmembrane region" description="Helical" evidence="15">
    <location>
        <begin position="253"/>
        <end position="272"/>
    </location>
</feature>
<dbReference type="InterPro" id="IPR009152">
    <property type="entry name" value="bc1_cytC-su"/>
</dbReference>
<keyword evidence="13 15" id="KW-0472">Membrane</keyword>
<name>A0A6J6BFQ6_9ZZZZ</name>
<comment type="catalytic activity">
    <reaction evidence="14">
        <text>a quinol + 2 Fe(III)-[cytochrome c](out) = a quinone + 2 Fe(II)-[cytochrome c](out) + 2 H(+)(out)</text>
        <dbReference type="Rhea" id="RHEA:11484"/>
        <dbReference type="Rhea" id="RHEA-COMP:10350"/>
        <dbReference type="Rhea" id="RHEA-COMP:14399"/>
        <dbReference type="ChEBI" id="CHEBI:15378"/>
        <dbReference type="ChEBI" id="CHEBI:24646"/>
        <dbReference type="ChEBI" id="CHEBI:29033"/>
        <dbReference type="ChEBI" id="CHEBI:29034"/>
        <dbReference type="ChEBI" id="CHEBI:132124"/>
        <dbReference type="EC" id="7.1.1.8"/>
    </reaction>
</comment>
<evidence type="ECO:0000313" key="17">
    <source>
        <dbReference type="EMBL" id="CAB4537950.1"/>
    </source>
</evidence>
<evidence type="ECO:0000256" key="12">
    <source>
        <dbReference type="ARBA" id="ARBA00023004"/>
    </source>
</evidence>
<evidence type="ECO:0000256" key="9">
    <source>
        <dbReference type="ARBA" id="ARBA00022737"/>
    </source>
</evidence>
<keyword evidence="5" id="KW-1003">Cell membrane</keyword>
<dbReference type="Pfam" id="PF13442">
    <property type="entry name" value="Cytochrome_CBB3"/>
    <property type="match status" value="1"/>
</dbReference>
<dbReference type="GO" id="GO:0020037">
    <property type="term" value="F:heme binding"/>
    <property type="evidence" value="ECO:0007669"/>
    <property type="project" value="InterPro"/>
</dbReference>
<dbReference type="GO" id="GO:0005506">
    <property type="term" value="F:iron ion binding"/>
    <property type="evidence" value="ECO:0007669"/>
    <property type="project" value="InterPro"/>
</dbReference>
<keyword evidence="6" id="KW-0349">Heme</keyword>
<keyword evidence="4" id="KW-0813">Transport</keyword>
<evidence type="ECO:0000256" key="4">
    <source>
        <dbReference type="ARBA" id="ARBA00022448"/>
    </source>
</evidence>
<evidence type="ECO:0000313" key="18">
    <source>
        <dbReference type="EMBL" id="CAB4564772.1"/>
    </source>
</evidence>
<keyword evidence="9" id="KW-0677">Repeat</keyword>
<keyword evidence="8" id="KW-0479">Metal-binding</keyword>
<accession>A0A6J6BFQ6</accession>
<dbReference type="PANTHER" id="PTHR33751:SF13">
    <property type="entry name" value="CYTOCHROME BC1 COMPLEX CYTOCHROME C SUBUNIT"/>
    <property type="match status" value="1"/>
</dbReference>
<dbReference type="PIRSF" id="PIRSF000007">
    <property type="entry name" value="Ubiq_cycred_cyc"/>
    <property type="match status" value="1"/>
</dbReference>
<dbReference type="EC" id="7.1.1.8" evidence="2"/>
<dbReference type="PROSITE" id="PS51007">
    <property type="entry name" value="CYTC"/>
    <property type="match status" value="1"/>
</dbReference>
<evidence type="ECO:0000256" key="2">
    <source>
        <dbReference type="ARBA" id="ARBA00012951"/>
    </source>
</evidence>
<evidence type="ECO:0000256" key="1">
    <source>
        <dbReference type="ARBA" id="ARBA00004651"/>
    </source>
</evidence>
<keyword evidence="11 15" id="KW-1133">Transmembrane helix</keyword>
<evidence type="ECO:0000256" key="5">
    <source>
        <dbReference type="ARBA" id="ARBA00022475"/>
    </source>
</evidence>
<feature type="domain" description="Cytochrome c" evidence="16">
    <location>
        <begin position="61"/>
        <end position="233"/>
    </location>
</feature>
<dbReference type="SUPFAM" id="SSF46626">
    <property type="entry name" value="Cytochrome c"/>
    <property type="match status" value="2"/>
</dbReference>
<evidence type="ECO:0000256" key="7">
    <source>
        <dbReference type="ARBA" id="ARBA00022692"/>
    </source>
</evidence>
<evidence type="ECO:0000256" key="14">
    <source>
        <dbReference type="ARBA" id="ARBA00029351"/>
    </source>
</evidence>
<dbReference type="Pfam" id="PF00034">
    <property type="entry name" value="Cytochrom_C"/>
    <property type="match status" value="1"/>
</dbReference>
<dbReference type="GO" id="GO:0008121">
    <property type="term" value="F:quinol-cytochrome-c reductase activity"/>
    <property type="evidence" value="ECO:0007669"/>
    <property type="project" value="UniProtKB-EC"/>
</dbReference>
<evidence type="ECO:0000256" key="3">
    <source>
        <dbReference type="ARBA" id="ARBA00017819"/>
    </source>
</evidence>
<proteinExistence type="predicted"/>
<evidence type="ECO:0000256" key="11">
    <source>
        <dbReference type="ARBA" id="ARBA00022989"/>
    </source>
</evidence>
<reference evidence="17" key="1">
    <citation type="submission" date="2020-05" db="EMBL/GenBank/DDBJ databases">
        <authorList>
            <person name="Chiriac C."/>
            <person name="Salcher M."/>
            <person name="Ghai R."/>
            <person name="Kavagutti S V."/>
        </authorList>
    </citation>
    <scope>NUCLEOTIDE SEQUENCE</scope>
</reference>
<dbReference type="InterPro" id="IPR050597">
    <property type="entry name" value="Cytochrome_c_Oxidase_Subunit"/>
</dbReference>
<dbReference type="EMBL" id="CAEZST010000001">
    <property type="protein sequence ID" value="CAB4537950.1"/>
    <property type="molecule type" value="Genomic_DNA"/>
</dbReference>
<evidence type="ECO:0000256" key="13">
    <source>
        <dbReference type="ARBA" id="ARBA00023136"/>
    </source>
</evidence>
<dbReference type="EMBL" id="CAEZTO010000002">
    <property type="protein sequence ID" value="CAB4564772.1"/>
    <property type="molecule type" value="Genomic_DNA"/>
</dbReference>
<sequence length="275" mass="29167">MDWFVPSDLRVEIKMESQLNQKPMRRRPWALGVVIFLGLILSGGGYAAATQTYQAEFGSPEQISEGRKLFLANCASCHGTNGEGAIGGPSVIGVGAASVDFQVGTGRMPGQASGPQLYKKPVQFTEEQILAMAAYVASLAPGPAIPAEEFLRTDGDVTHGGELFRINCAMCHNAVGAGGALTEGKFAPGLQGVSEKHIYEAMVTGPQNMPVFSDANLTPEDKKDIISYLKYVEDFESVGGYELGSIGPVAEGLFTWIFGIGFIIAITVWLGAKAN</sequence>
<comment type="subcellular location">
    <subcellularLocation>
        <location evidence="1">Cell membrane</location>
        <topology evidence="1">Multi-pass membrane protein</topology>
    </subcellularLocation>
</comment>
<dbReference type="Gene3D" id="1.10.760.10">
    <property type="entry name" value="Cytochrome c-like domain"/>
    <property type="match status" value="2"/>
</dbReference>
<evidence type="ECO:0000256" key="15">
    <source>
        <dbReference type="SAM" id="Phobius"/>
    </source>
</evidence>
<evidence type="ECO:0000256" key="10">
    <source>
        <dbReference type="ARBA" id="ARBA00022967"/>
    </source>
</evidence>
<dbReference type="AlphaFoldDB" id="A0A6J6BFQ6"/>